<gene>
    <name evidence="10" type="ORF">NPIL_60091</name>
</gene>
<keyword evidence="3 8" id="KW-0378">Hydrolase</keyword>
<evidence type="ECO:0000256" key="1">
    <source>
        <dbReference type="ARBA" id="ARBA00005964"/>
    </source>
</evidence>
<dbReference type="PRINTS" id="PR00878">
    <property type="entry name" value="CHOLNESTRASE"/>
</dbReference>
<reference evidence="10" key="1">
    <citation type="submission" date="2020-08" db="EMBL/GenBank/DDBJ databases">
        <title>Multicomponent nature underlies the extraordinary mechanical properties of spider dragline silk.</title>
        <authorList>
            <person name="Kono N."/>
            <person name="Nakamura H."/>
            <person name="Mori M."/>
            <person name="Yoshida Y."/>
            <person name="Ohtoshi R."/>
            <person name="Malay A.D."/>
            <person name="Moran D.A.P."/>
            <person name="Tomita M."/>
            <person name="Numata K."/>
            <person name="Arakawa K."/>
        </authorList>
    </citation>
    <scope>NUCLEOTIDE SEQUENCE</scope>
</reference>
<evidence type="ECO:0000256" key="6">
    <source>
        <dbReference type="ARBA" id="ARBA00048484"/>
    </source>
</evidence>
<evidence type="ECO:0000256" key="4">
    <source>
        <dbReference type="ARBA" id="ARBA00023157"/>
    </source>
</evidence>
<dbReference type="Pfam" id="PF00135">
    <property type="entry name" value="COesterase"/>
    <property type="match status" value="2"/>
</dbReference>
<dbReference type="OrthoDB" id="6424772at2759"/>
<dbReference type="InterPro" id="IPR029058">
    <property type="entry name" value="AB_hydrolase_fold"/>
</dbReference>
<feature type="domain" description="Carboxylesterase type B" evidence="9">
    <location>
        <begin position="26"/>
        <end position="296"/>
    </location>
</feature>
<accession>A0A8X6K9X0</accession>
<keyword evidence="2" id="KW-0719">Serine esterase</keyword>
<dbReference type="PANTHER" id="PTHR43918:SF4">
    <property type="entry name" value="CARBOXYLIC ESTER HYDROLASE"/>
    <property type="match status" value="1"/>
</dbReference>
<feature type="active site" description="Charge relay system" evidence="7">
    <location>
        <position position="532"/>
    </location>
</feature>
<feature type="active site" description="Charge relay system" evidence="7">
    <location>
        <position position="417"/>
    </location>
</feature>
<dbReference type="InterPro" id="IPR050654">
    <property type="entry name" value="AChE-related_enzymes"/>
</dbReference>
<evidence type="ECO:0000313" key="11">
    <source>
        <dbReference type="Proteomes" id="UP000887013"/>
    </source>
</evidence>
<evidence type="ECO:0000256" key="5">
    <source>
        <dbReference type="ARBA" id="ARBA00023180"/>
    </source>
</evidence>
<dbReference type="EC" id="3.1.1.-" evidence="8"/>
<dbReference type="SUPFAM" id="SSF53474">
    <property type="entry name" value="alpha/beta-Hydrolases"/>
    <property type="match status" value="1"/>
</dbReference>
<dbReference type="InterPro" id="IPR002018">
    <property type="entry name" value="CarbesteraseB"/>
</dbReference>
<protein>
    <recommendedName>
        <fullName evidence="8">Carboxylic ester hydrolase</fullName>
        <ecNumber evidence="8">3.1.1.-</ecNumber>
    </recommendedName>
</protein>
<comment type="catalytic activity">
    <reaction evidence="6">
        <text>acetylcholine + H2O = choline + acetate + H(+)</text>
        <dbReference type="Rhea" id="RHEA:17561"/>
        <dbReference type="ChEBI" id="CHEBI:15354"/>
        <dbReference type="ChEBI" id="CHEBI:15355"/>
        <dbReference type="ChEBI" id="CHEBI:15377"/>
        <dbReference type="ChEBI" id="CHEBI:15378"/>
        <dbReference type="ChEBI" id="CHEBI:30089"/>
        <dbReference type="EC" id="3.1.1.7"/>
    </reaction>
</comment>
<dbReference type="Proteomes" id="UP000887013">
    <property type="component" value="Unassembled WGS sequence"/>
</dbReference>
<dbReference type="GO" id="GO:0005886">
    <property type="term" value="C:plasma membrane"/>
    <property type="evidence" value="ECO:0007669"/>
    <property type="project" value="TreeGrafter"/>
</dbReference>
<evidence type="ECO:0000259" key="9">
    <source>
        <dbReference type="Pfam" id="PF00135"/>
    </source>
</evidence>
<feature type="domain" description="Carboxylesterase type B" evidence="9">
    <location>
        <begin position="382"/>
        <end position="572"/>
    </location>
</feature>
<dbReference type="GO" id="GO:0006581">
    <property type="term" value="P:acetylcholine catabolic process"/>
    <property type="evidence" value="ECO:0007669"/>
    <property type="project" value="TreeGrafter"/>
</dbReference>
<dbReference type="GO" id="GO:0005615">
    <property type="term" value="C:extracellular space"/>
    <property type="evidence" value="ECO:0007669"/>
    <property type="project" value="TreeGrafter"/>
</dbReference>
<evidence type="ECO:0000313" key="10">
    <source>
        <dbReference type="EMBL" id="GFS34124.1"/>
    </source>
</evidence>
<dbReference type="AlphaFoldDB" id="A0A8X6K9X0"/>
<dbReference type="InterPro" id="IPR019826">
    <property type="entry name" value="Carboxylesterase_B_AS"/>
</dbReference>
<proteinExistence type="inferred from homology"/>
<evidence type="ECO:0000256" key="7">
    <source>
        <dbReference type="PIRSR" id="PIRSR600997-1"/>
    </source>
</evidence>
<dbReference type="PROSITE" id="PS00122">
    <property type="entry name" value="CARBOXYLESTERASE_B_1"/>
    <property type="match status" value="1"/>
</dbReference>
<keyword evidence="4" id="KW-1015">Disulfide bond</keyword>
<dbReference type="PANTHER" id="PTHR43918">
    <property type="entry name" value="ACETYLCHOLINESTERASE"/>
    <property type="match status" value="1"/>
</dbReference>
<feature type="active site" description="Acyl-ester intermediate" evidence="7">
    <location>
        <position position="216"/>
    </location>
</feature>
<keyword evidence="5" id="KW-0325">Glycoprotein</keyword>
<comment type="similarity">
    <text evidence="1 8">Belongs to the type-B carboxylesterase/lipase family.</text>
</comment>
<dbReference type="Gene3D" id="3.40.50.1820">
    <property type="entry name" value="alpha/beta hydrolase"/>
    <property type="match status" value="2"/>
</dbReference>
<name>A0A8X6K9X0_NEPPI</name>
<evidence type="ECO:0000256" key="3">
    <source>
        <dbReference type="ARBA" id="ARBA00022801"/>
    </source>
</evidence>
<evidence type="ECO:0000256" key="2">
    <source>
        <dbReference type="ARBA" id="ARBA00022487"/>
    </source>
</evidence>
<comment type="caution">
    <text evidence="10">The sequence shown here is derived from an EMBL/GenBank/DDBJ whole genome shotgun (WGS) entry which is preliminary data.</text>
</comment>
<dbReference type="GO" id="GO:0003990">
    <property type="term" value="F:acetylcholinesterase activity"/>
    <property type="evidence" value="ECO:0007669"/>
    <property type="project" value="UniProtKB-EC"/>
</dbReference>
<sequence>MVVAVLNCLVICYGITVLFFNYFNCEPVVEINDGQIIGQVVKFQNFEVHQYIGIPYAEPPVGELRFMPTVPLREFPSVFNAIKEPPACPQYTERPFPWYDNSSERNENCLFMNIWTPSDSGPENKKAVMYWMFGSGFKYGSINVKFNIGTALSALGDIIVVTVNYRLGPLGFMYSGTEDAPGNAGFWDVLEGLRWVNENIEHFGGDTSRITIAGESAGSMFVGMLSASPLAKGLYSRQIMESFSPTVLQMDSFRERNLDISQKIAKTVNCASDAFTLQDNPGAVVECLKSKNLYDFKLLHPTVQYCLGEIAKNEKSSTLTCLGEKKRPYSTRRQVIQLAESGGKGIGVGMENVRTDSKFSNVDSKSLSRADFLVMPDTLALYFPQHGDKIAPVNPRIAILNGNFRCTDTLIGVTEDEGSTHVTVSNPKLFGFFGEKKPQINKTKATDLMRKMFEDFPDPESVIRHYLPDYVPEDAYDFIRYQIYTSFGDQFFDCPQVYYAEKCAQKGYNVYYYVWRHRSSKTPWAPWMGVPHFDEVEFVFGLPLLYPSEYQTEEIQLSQKTIEIWSSFVKAG</sequence>
<dbReference type="EMBL" id="BMAW01042435">
    <property type="protein sequence ID" value="GFS34124.1"/>
    <property type="molecule type" value="Genomic_DNA"/>
</dbReference>
<keyword evidence="11" id="KW-1185">Reference proteome</keyword>
<organism evidence="10 11">
    <name type="scientific">Nephila pilipes</name>
    <name type="common">Giant wood spider</name>
    <name type="synonym">Nephila maculata</name>
    <dbReference type="NCBI Taxonomy" id="299642"/>
    <lineage>
        <taxon>Eukaryota</taxon>
        <taxon>Metazoa</taxon>
        <taxon>Ecdysozoa</taxon>
        <taxon>Arthropoda</taxon>
        <taxon>Chelicerata</taxon>
        <taxon>Arachnida</taxon>
        <taxon>Araneae</taxon>
        <taxon>Araneomorphae</taxon>
        <taxon>Entelegynae</taxon>
        <taxon>Araneoidea</taxon>
        <taxon>Nephilidae</taxon>
        <taxon>Nephila</taxon>
    </lineage>
</organism>
<evidence type="ECO:0000256" key="8">
    <source>
        <dbReference type="RuleBase" id="RU361235"/>
    </source>
</evidence>
<dbReference type="InterPro" id="IPR000997">
    <property type="entry name" value="Cholinesterase"/>
</dbReference>
<dbReference type="GO" id="GO:0019695">
    <property type="term" value="P:choline metabolic process"/>
    <property type="evidence" value="ECO:0007669"/>
    <property type="project" value="TreeGrafter"/>
</dbReference>